<dbReference type="Proteomes" id="UP001237105">
    <property type="component" value="Unassembled WGS sequence"/>
</dbReference>
<accession>A0ABT6SP64</accession>
<comment type="caution">
    <text evidence="1">The sequence shown here is derived from an EMBL/GenBank/DDBJ whole genome shotgun (WGS) entry which is preliminary data.</text>
</comment>
<evidence type="ECO:0000313" key="2">
    <source>
        <dbReference type="Proteomes" id="UP001237105"/>
    </source>
</evidence>
<organism evidence="1 2">
    <name type="scientific">Streptomyces luteolus</name>
    <dbReference type="NCBI Taxonomy" id="3043615"/>
    <lineage>
        <taxon>Bacteria</taxon>
        <taxon>Bacillati</taxon>
        <taxon>Actinomycetota</taxon>
        <taxon>Actinomycetes</taxon>
        <taxon>Kitasatosporales</taxon>
        <taxon>Streptomycetaceae</taxon>
        <taxon>Streptomyces</taxon>
    </lineage>
</organism>
<gene>
    <name evidence="1" type="ORF">QIT00_00870</name>
</gene>
<protein>
    <submittedName>
        <fullName evidence="1">Uncharacterized protein</fullName>
    </submittedName>
</protein>
<dbReference type="EMBL" id="JASCIS010000001">
    <property type="protein sequence ID" value="MDI3417125.1"/>
    <property type="molecule type" value="Genomic_DNA"/>
</dbReference>
<proteinExistence type="predicted"/>
<sequence>MLTPPDPGSEAGRESPSPAAGALLFCRAAPADVRPVAGLLRARLHLAPAGPEWSVLVPDGTPWTRAGEPVDRVLAGWATALAVGAPWPVLALWWDPDHSGYLLASGFHRGVGYVWLADGTPVGEDEAMRTFAARLGLDPVLDVRSLEPLTRADPAADADDRLRVLLAILTRAGLTAPRGLTPGASAASLSAAARALPDAETVEWPGRSVAVRAEVAPEGGSLAARVLAAAHLAAGLPLTLWGLRRRSAGLTAAGAVLLVHGALGLVRELRRPLD</sequence>
<reference evidence="1 2" key="1">
    <citation type="submission" date="2023-05" db="EMBL/GenBank/DDBJ databases">
        <title>Draft genome sequence of Streptomyces sp. B-S-A12 isolated from a cave soil in Thailand.</title>
        <authorList>
            <person name="Chamroensaksri N."/>
            <person name="Muangham S."/>
        </authorList>
    </citation>
    <scope>NUCLEOTIDE SEQUENCE [LARGE SCALE GENOMIC DNA]</scope>
    <source>
        <strain evidence="1 2">B-S-A12</strain>
    </source>
</reference>
<dbReference type="RefSeq" id="WP_282533047.1">
    <property type="nucleotide sequence ID" value="NZ_JASCIS010000001.1"/>
</dbReference>
<name>A0ABT6SP64_9ACTN</name>
<keyword evidence="2" id="KW-1185">Reference proteome</keyword>
<evidence type="ECO:0000313" key="1">
    <source>
        <dbReference type="EMBL" id="MDI3417125.1"/>
    </source>
</evidence>